<keyword evidence="2" id="KW-1185">Reference proteome</keyword>
<reference evidence="1" key="1">
    <citation type="submission" date="2021-06" db="EMBL/GenBank/DDBJ databases">
        <authorList>
            <person name="Kallberg Y."/>
            <person name="Tangrot J."/>
            <person name="Rosling A."/>
        </authorList>
    </citation>
    <scope>NUCLEOTIDE SEQUENCE</scope>
    <source>
        <strain evidence="1">MA461A</strain>
    </source>
</reference>
<protein>
    <submittedName>
        <fullName evidence="1">27015_t:CDS:1</fullName>
    </submittedName>
</protein>
<sequence>DFETRANRQILQFNIEEFNDMWLDILKRDLATSDLIEKAKKISQNIDTTYLILSE</sequence>
<organism evidence="1 2">
    <name type="scientific">Racocetra persica</name>
    <dbReference type="NCBI Taxonomy" id="160502"/>
    <lineage>
        <taxon>Eukaryota</taxon>
        <taxon>Fungi</taxon>
        <taxon>Fungi incertae sedis</taxon>
        <taxon>Mucoromycota</taxon>
        <taxon>Glomeromycotina</taxon>
        <taxon>Glomeromycetes</taxon>
        <taxon>Diversisporales</taxon>
        <taxon>Gigasporaceae</taxon>
        <taxon>Racocetra</taxon>
    </lineage>
</organism>
<accession>A0ACA9SZX4</accession>
<evidence type="ECO:0000313" key="1">
    <source>
        <dbReference type="EMBL" id="CAG8851842.1"/>
    </source>
</evidence>
<feature type="non-terminal residue" evidence="1">
    <location>
        <position position="1"/>
    </location>
</feature>
<gene>
    <name evidence="1" type="ORF">RPERSI_LOCUS36767</name>
</gene>
<proteinExistence type="predicted"/>
<comment type="caution">
    <text evidence="1">The sequence shown here is derived from an EMBL/GenBank/DDBJ whole genome shotgun (WGS) entry which is preliminary data.</text>
</comment>
<name>A0ACA9SZX4_9GLOM</name>
<evidence type="ECO:0000313" key="2">
    <source>
        <dbReference type="Proteomes" id="UP000789920"/>
    </source>
</evidence>
<feature type="non-terminal residue" evidence="1">
    <location>
        <position position="55"/>
    </location>
</feature>
<dbReference type="EMBL" id="CAJVQC010178403">
    <property type="protein sequence ID" value="CAG8851842.1"/>
    <property type="molecule type" value="Genomic_DNA"/>
</dbReference>
<dbReference type="Proteomes" id="UP000789920">
    <property type="component" value="Unassembled WGS sequence"/>
</dbReference>